<dbReference type="Gene3D" id="3.20.20.70">
    <property type="entry name" value="Aldolase class I"/>
    <property type="match status" value="1"/>
</dbReference>
<comment type="cofactor">
    <cofactor evidence="1">
        <name>FMN</name>
        <dbReference type="ChEBI" id="CHEBI:58210"/>
    </cofactor>
</comment>
<keyword evidence="29" id="KW-1185">Reference proteome</keyword>
<feature type="domain" description="DUS-like FMN-binding" evidence="27">
    <location>
        <begin position="386"/>
        <end position="572"/>
    </location>
</feature>
<sequence length="767" mass="85012">MSSEEQTPGPAATAEPAMAKRSAEHLEEKPAAPVETVTEPTPTAASTSGQPVAKKIRTDPRDGEAAIKTAGFLVLSTPRIDPSTVANDDNAEAARHEGDDRDRGKKRDRGQNKARKFHFAKESVKLCNSFVLLPRESLFASAACEFAGGTSARWNNAADKRGKGRGKGKGGNRGQEQEAPEKVEEQKEEAGGEKKEGETEAPPVRQLCAYTHVLRDYLKSKKEDIDGVCPVWEKRGWCASGWRCRWLKSHSKEEDGELMLVIDEERRKAYEASMAEQMKQKIANSKVIKGANDDRPQDWEKEVPVGGFDDPYGECINNVPMSVKITLRKNQFPLPKSKIYNAFIDAQKKERGPDGDILEDRASYVEEPVRAEEKRKLYIGRETPLLAPLTTTGNMPFRRLCSSLGAALTYSEMAMTLPLLQGHKPEWALLKAHSSELPHFGAQICGTRPDTVIRATEALCTLFPSASSPRHGLSLVDLNCGCPIDLVYKQGGGSALLDSQGKLLRMLSGMNYVSGETPITVKVRMGCKDGHPTAQKLVHKLYDKGCVQAITLHGRSRQQRYTRSADWTYIAETAALIKSLKETSDAAADTAAEKEAREKLPVYLVGNGDCYSHIDYYNGIEQSGVDSVMIARGALIKPWIFEEIAAGQYLDKSATERLAYVGDFARYGLEYWGADELGVATTRRFLLEYLGFSCRYVPLGILERLPPKIQDRPPLWKGRSELETLMGSGDYRDWIKITEMFLGKAPEDFYFTPKHKSNAYESIEAEG</sequence>
<keyword evidence="19" id="KW-0539">Nucleus</keyword>
<reference evidence="28 29" key="1">
    <citation type="journal article" date="2018" name="Nat. Ecol. Evol.">
        <title>Pezizomycetes genomes reveal the molecular basis of ectomycorrhizal truffle lifestyle.</title>
        <authorList>
            <person name="Murat C."/>
            <person name="Payen T."/>
            <person name="Noel B."/>
            <person name="Kuo A."/>
            <person name="Morin E."/>
            <person name="Chen J."/>
            <person name="Kohler A."/>
            <person name="Krizsan K."/>
            <person name="Balestrini R."/>
            <person name="Da Silva C."/>
            <person name="Montanini B."/>
            <person name="Hainaut M."/>
            <person name="Levati E."/>
            <person name="Barry K.W."/>
            <person name="Belfiori B."/>
            <person name="Cichocki N."/>
            <person name="Clum A."/>
            <person name="Dockter R.B."/>
            <person name="Fauchery L."/>
            <person name="Guy J."/>
            <person name="Iotti M."/>
            <person name="Le Tacon F."/>
            <person name="Lindquist E.A."/>
            <person name="Lipzen A."/>
            <person name="Malagnac F."/>
            <person name="Mello A."/>
            <person name="Molinier V."/>
            <person name="Miyauchi S."/>
            <person name="Poulain J."/>
            <person name="Riccioni C."/>
            <person name="Rubini A."/>
            <person name="Sitrit Y."/>
            <person name="Splivallo R."/>
            <person name="Traeger S."/>
            <person name="Wang M."/>
            <person name="Zifcakova L."/>
            <person name="Wipf D."/>
            <person name="Zambonelli A."/>
            <person name="Paolocci F."/>
            <person name="Nowrousian M."/>
            <person name="Ottonello S."/>
            <person name="Baldrian P."/>
            <person name="Spatafora J.W."/>
            <person name="Henrissat B."/>
            <person name="Nagy L.G."/>
            <person name="Aury J.M."/>
            <person name="Wincker P."/>
            <person name="Grigoriev I.V."/>
            <person name="Bonfante P."/>
            <person name="Martin F.M."/>
        </authorList>
    </citation>
    <scope>NUCLEOTIDE SEQUENCE [LARGE SCALE GENOMIC DNA]</scope>
    <source>
        <strain evidence="28 29">CCBAS932</strain>
    </source>
</reference>
<evidence type="ECO:0000256" key="10">
    <source>
        <dbReference type="ARBA" id="ARBA00022664"/>
    </source>
</evidence>
<evidence type="ECO:0000256" key="13">
    <source>
        <dbReference type="ARBA" id="ARBA00022737"/>
    </source>
</evidence>
<evidence type="ECO:0000256" key="20">
    <source>
        <dbReference type="ARBA" id="ARBA00031322"/>
    </source>
</evidence>
<dbReference type="Pfam" id="PF25585">
    <property type="entry name" value="zf-CCCH_DUS3L"/>
    <property type="match status" value="1"/>
</dbReference>
<comment type="subcellular location">
    <subcellularLocation>
        <location evidence="3">Cytoplasm</location>
    </subcellularLocation>
    <subcellularLocation>
        <location evidence="2">Nucleus</location>
    </subcellularLocation>
</comment>
<dbReference type="PANTHER" id="PTHR45846:SF1">
    <property type="entry name" value="TRNA-DIHYDROURIDINE(47) SYNTHASE [NAD(P)(+)]-LIKE"/>
    <property type="match status" value="1"/>
</dbReference>
<dbReference type="GO" id="GO:0102265">
    <property type="term" value="F:tRNA-dihydrouridine47 synthase activity"/>
    <property type="evidence" value="ECO:0007669"/>
    <property type="project" value="UniProtKB-EC"/>
</dbReference>
<dbReference type="STRING" id="1392247.A0A3N4KSZ3"/>
<dbReference type="SUPFAM" id="SSF51395">
    <property type="entry name" value="FMN-linked oxidoreductases"/>
    <property type="match status" value="1"/>
</dbReference>
<dbReference type="CDD" id="cd02801">
    <property type="entry name" value="DUS_like_FMN"/>
    <property type="match status" value="1"/>
</dbReference>
<dbReference type="PANTHER" id="PTHR45846">
    <property type="entry name" value="TRNA-DIHYDROURIDINE(47) SYNTHASE [NAD(P)(+)]-LIKE"/>
    <property type="match status" value="1"/>
</dbReference>
<keyword evidence="10" id="KW-0507">mRNA processing</keyword>
<evidence type="ECO:0000256" key="12">
    <source>
        <dbReference type="ARBA" id="ARBA00022723"/>
    </source>
</evidence>
<dbReference type="GO" id="GO:0006397">
    <property type="term" value="P:mRNA processing"/>
    <property type="evidence" value="ECO:0007669"/>
    <property type="project" value="UniProtKB-KW"/>
</dbReference>
<dbReference type="GO" id="GO:0008270">
    <property type="term" value="F:zinc ion binding"/>
    <property type="evidence" value="ECO:0007669"/>
    <property type="project" value="UniProtKB-KW"/>
</dbReference>
<keyword evidence="13" id="KW-0677">Repeat</keyword>
<comment type="catalytic activity">
    <reaction evidence="23">
        <text>a 5,6-dihydrouridine in mRNA + NAD(+) = a uridine in mRNA + NADH + H(+)</text>
        <dbReference type="Rhea" id="RHEA:69851"/>
        <dbReference type="Rhea" id="RHEA-COMP:14658"/>
        <dbReference type="Rhea" id="RHEA-COMP:17789"/>
        <dbReference type="ChEBI" id="CHEBI:15378"/>
        <dbReference type="ChEBI" id="CHEBI:57540"/>
        <dbReference type="ChEBI" id="CHEBI:57945"/>
        <dbReference type="ChEBI" id="CHEBI:65315"/>
        <dbReference type="ChEBI" id="CHEBI:74443"/>
    </reaction>
    <physiologicalReaction direction="right-to-left" evidence="23">
        <dbReference type="Rhea" id="RHEA:69853"/>
    </physiologicalReaction>
</comment>
<evidence type="ECO:0000256" key="3">
    <source>
        <dbReference type="ARBA" id="ARBA00004496"/>
    </source>
</evidence>
<dbReference type="EC" id="1.3.1.89" evidence="5"/>
<evidence type="ECO:0000256" key="9">
    <source>
        <dbReference type="ARBA" id="ARBA00022643"/>
    </source>
</evidence>
<evidence type="ECO:0000256" key="6">
    <source>
        <dbReference type="ARBA" id="ARBA00022143"/>
    </source>
</evidence>
<feature type="region of interest" description="Disordered" evidence="26">
    <location>
        <begin position="154"/>
        <end position="202"/>
    </location>
</feature>
<feature type="domain" description="DUS-like FMN-binding" evidence="27">
    <location>
        <begin position="587"/>
        <end position="644"/>
    </location>
</feature>
<dbReference type="InParanoid" id="A0A3N4KSZ3"/>
<protein>
    <recommendedName>
        <fullName evidence="6">tRNA-dihydrouridine(47) synthase [NAD(P)(+)]</fullName>
        <ecNumber evidence="5">1.3.1.89</ecNumber>
    </recommendedName>
    <alternativeName>
        <fullName evidence="20">tRNA-dihydrouridine synthase 3</fullName>
    </alternativeName>
</protein>
<evidence type="ECO:0000256" key="1">
    <source>
        <dbReference type="ARBA" id="ARBA00001917"/>
    </source>
</evidence>
<evidence type="ECO:0000256" key="24">
    <source>
        <dbReference type="ARBA" id="ARBA00049447"/>
    </source>
</evidence>
<evidence type="ECO:0000256" key="8">
    <source>
        <dbReference type="ARBA" id="ARBA00022630"/>
    </source>
</evidence>
<evidence type="ECO:0000256" key="26">
    <source>
        <dbReference type="SAM" id="MobiDB-lite"/>
    </source>
</evidence>
<keyword evidence="11" id="KW-0819">tRNA processing</keyword>
<evidence type="ECO:0000259" key="27">
    <source>
        <dbReference type="Pfam" id="PF01207"/>
    </source>
</evidence>
<dbReference type="GO" id="GO:0003723">
    <property type="term" value="F:RNA binding"/>
    <property type="evidence" value="ECO:0007669"/>
    <property type="project" value="TreeGrafter"/>
</dbReference>
<evidence type="ECO:0000256" key="14">
    <source>
        <dbReference type="ARBA" id="ARBA00022771"/>
    </source>
</evidence>
<dbReference type="GO" id="GO:0005634">
    <property type="term" value="C:nucleus"/>
    <property type="evidence" value="ECO:0007669"/>
    <property type="project" value="UniProtKB-SubCell"/>
</dbReference>
<keyword evidence="15" id="KW-0862">Zinc</keyword>
<dbReference type="AlphaFoldDB" id="A0A3N4KSZ3"/>
<name>A0A3N4KSZ3_9PEZI</name>
<evidence type="ECO:0000256" key="5">
    <source>
        <dbReference type="ARBA" id="ARBA00012376"/>
    </source>
</evidence>
<evidence type="ECO:0000256" key="4">
    <source>
        <dbReference type="ARBA" id="ARBA00005451"/>
    </source>
</evidence>
<evidence type="ECO:0000256" key="2">
    <source>
        <dbReference type="ARBA" id="ARBA00004123"/>
    </source>
</evidence>
<dbReference type="FunCoup" id="A0A3N4KSZ3">
    <property type="interactions" value="890"/>
</dbReference>
<accession>A0A3N4KSZ3</accession>
<evidence type="ECO:0000313" key="28">
    <source>
        <dbReference type="EMBL" id="RPB13734.1"/>
    </source>
</evidence>
<keyword evidence="18" id="KW-0520">NAD</keyword>
<evidence type="ECO:0000256" key="22">
    <source>
        <dbReference type="ARBA" id="ARBA00048266"/>
    </source>
</evidence>
<evidence type="ECO:0000256" key="23">
    <source>
        <dbReference type="ARBA" id="ARBA00048342"/>
    </source>
</evidence>
<keyword evidence="9" id="KW-0288">FMN</keyword>
<feature type="compositionally biased region" description="Low complexity" evidence="26">
    <location>
        <begin position="31"/>
        <end position="45"/>
    </location>
</feature>
<gene>
    <name evidence="28" type="ORF">P167DRAFT_534726</name>
</gene>
<dbReference type="OrthoDB" id="259935at2759"/>
<feature type="compositionally biased region" description="Basic and acidic residues" evidence="26">
    <location>
        <begin position="92"/>
        <end position="111"/>
    </location>
</feature>
<evidence type="ECO:0000256" key="11">
    <source>
        <dbReference type="ARBA" id="ARBA00022694"/>
    </source>
</evidence>
<proteinExistence type="inferred from homology"/>
<comment type="catalytic activity">
    <reaction evidence="25">
        <text>5,6-dihydrouridine(47) in tRNA + NADP(+) = uridine(47) in tRNA + NADPH + H(+)</text>
        <dbReference type="Rhea" id="RHEA:53360"/>
        <dbReference type="Rhea" id="RHEA-COMP:13539"/>
        <dbReference type="Rhea" id="RHEA-COMP:13540"/>
        <dbReference type="ChEBI" id="CHEBI:15378"/>
        <dbReference type="ChEBI" id="CHEBI:57783"/>
        <dbReference type="ChEBI" id="CHEBI:58349"/>
        <dbReference type="ChEBI" id="CHEBI:65315"/>
        <dbReference type="ChEBI" id="CHEBI:74443"/>
        <dbReference type="EC" id="1.3.1.89"/>
    </reaction>
    <physiologicalReaction direction="right-to-left" evidence="25">
        <dbReference type="Rhea" id="RHEA:53362"/>
    </physiologicalReaction>
</comment>
<dbReference type="InterPro" id="IPR018517">
    <property type="entry name" value="tRNA_hU_synthase_CS"/>
</dbReference>
<keyword evidence="16" id="KW-0521">NADP</keyword>
<evidence type="ECO:0000256" key="18">
    <source>
        <dbReference type="ARBA" id="ARBA00023027"/>
    </source>
</evidence>
<evidence type="ECO:0000256" key="7">
    <source>
        <dbReference type="ARBA" id="ARBA00022490"/>
    </source>
</evidence>
<dbReference type="GO" id="GO:0005737">
    <property type="term" value="C:cytoplasm"/>
    <property type="evidence" value="ECO:0007669"/>
    <property type="project" value="UniProtKB-SubCell"/>
</dbReference>
<dbReference type="Proteomes" id="UP000277580">
    <property type="component" value="Unassembled WGS sequence"/>
</dbReference>
<evidence type="ECO:0000256" key="25">
    <source>
        <dbReference type="ARBA" id="ARBA00049513"/>
    </source>
</evidence>
<keyword evidence="7" id="KW-0963">Cytoplasm</keyword>
<dbReference type="InterPro" id="IPR035587">
    <property type="entry name" value="DUS-like_FMN-bd"/>
</dbReference>
<feature type="compositionally biased region" description="Basic and acidic residues" evidence="26">
    <location>
        <begin position="175"/>
        <end position="198"/>
    </location>
</feature>
<comment type="similarity">
    <text evidence="4">Belongs to the Dus family. Dus3 subfamily.</text>
</comment>
<comment type="function">
    <text evidence="21">Catalyzes the synthesis of dihydrouridine, a modified base found in the D-loop of most tRNAs. Specifically modifies U47 in cytoplasmic tRNAs. Catalyzes the synthesis of dihydrouridine in some mRNAs, thereby affecting their translation.</text>
</comment>
<keyword evidence="12" id="KW-0479">Metal-binding</keyword>
<evidence type="ECO:0000256" key="16">
    <source>
        <dbReference type="ARBA" id="ARBA00022857"/>
    </source>
</evidence>
<keyword evidence="14" id="KW-0863">Zinc-finger</keyword>
<dbReference type="EMBL" id="ML119121">
    <property type="protein sequence ID" value="RPB13734.1"/>
    <property type="molecule type" value="Genomic_DNA"/>
</dbReference>
<evidence type="ECO:0000256" key="15">
    <source>
        <dbReference type="ARBA" id="ARBA00022833"/>
    </source>
</evidence>
<dbReference type="GO" id="GO:0050660">
    <property type="term" value="F:flavin adenine dinucleotide binding"/>
    <property type="evidence" value="ECO:0007669"/>
    <property type="project" value="InterPro"/>
</dbReference>
<comment type="catalytic activity">
    <reaction evidence="24">
        <text>a 5,6-dihydrouridine in mRNA + NADP(+) = a uridine in mRNA + NADPH + H(+)</text>
        <dbReference type="Rhea" id="RHEA:69855"/>
        <dbReference type="Rhea" id="RHEA-COMP:14658"/>
        <dbReference type="Rhea" id="RHEA-COMP:17789"/>
        <dbReference type="ChEBI" id="CHEBI:15378"/>
        <dbReference type="ChEBI" id="CHEBI:57783"/>
        <dbReference type="ChEBI" id="CHEBI:58349"/>
        <dbReference type="ChEBI" id="CHEBI:65315"/>
        <dbReference type="ChEBI" id="CHEBI:74443"/>
    </reaction>
    <physiologicalReaction direction="right-to-left" evidence="24">
        <dbReference type="Rhea" id="RHEA:69857"/>
    </physiologicalReaction>
</comment>
<feature type="region of interest" description="Disordered" evidence="26">
    <location>
        <begin position="1"/>
        <end position="114"/>
    </location>
</feature>
<dbReference type="InterPro" id="IPR013785">
    <property type="entry name" value="Aldolase_TIM"/>
</dbReference>
<evidence type="ECO:0000256" key="19">
    <source>
        <dbReference type="ARBA" id="ARBA00023242"/>
    </source>
</evidence>
<dbReference type="FunFam" id="3.20.20.70:FF:000145">
    <property type="entry name" value="tRNA-dihydrouridine(47) synthase [NAD(P)(+)]"/>
    <property type="match status" value="1"/>
</dbReference>
<evidence type="ECO:0000313" key="29">
    <source>
        <dbReference type="Proteomes" id="UP000277580"/>
    </source>
</evidence>
<comment type="catalytic activity">
    <reaction evidence="22">
        <text>5,6-dihydrouridine(47) in tRNA + NAD(+) = uridine(47) in tRNA + NADH + H(+)</text>
        <dbReference type="Rhea" id="RHEA:53364"/>
        <dbReference type="Rhea" id="RHEA-COMP:13539"/>
        <dbReference type="Rhea" id="RHEA-COMP:13540"/>
        <dbReference type="ChEBI" id="CHEBI:15378"/>
        <dbReference type="ChEBI" id="CHEBI:57540"/>
        <dbReference type="ChEBI" id="CHEBI:57945"/>
        <dbReference type="ChEBI" id="CHEBI:65315"/>
        <dbReference type="ChEBI" id="CHEBI:74443"/>
        <dbReference type="EC" id="1.3.1.89"/>
    </reaction>
    <physiologicalReaction direction="right-to-left" evidence="22">
        <dbReference type="Rhea" id="RHEA:53366"/>
    </physiologicalReaction>
</comment>
<feature type="compositionally biased region" description="Basic and acidic residues" evidence="26">
    <location>
        <begin position="56"/>
        <end position="65"/>
    </location>
</feature>
<evidence type="ECO:0000256" key="17">
    <source>
        <dbReference type="ARBA" id="ARBA00023002"/>
    </source>
</evidence>
<dbReference type="Pfam" id="PF01207">
    <property type="entry name" value="Dus"/>
    <property type="match status" value="2"/>
</dbReference>
<keyword evidence="8" id="KW-0285">Flavoprotein</keyword>
<keyword evidence="17" id="KW-0560">Oxidoreductase</keyword>
<feature type="compositionally biased region" description="Basic and acidic residues" evidence="26">
    <location>
        <begin position="21"/>
        <end position="30"/>
    </location>
</feature>
<organism evidence="28 29">
    <name type="scientific">Morchella conica CCBAS932</name>
    <dbReference type="NCBI Taxonomy" id="1392247"/>
    <lineage>
        <taxon>Eukaryota</taxon>
        <taxon>Fungi</taxon>
        <taxon>Dikarya</taxon>
        <taxon>Ascomycota</taxon>
        <taxon>Pezizomycotina</taxon>
        <taxon>Pezizomycetes</taxon>
        <taxon>Pezizales</taxon>
        <taxon>Morchellaceae</taxon>
        <taxon>Morchella</taxon>
    </lineage>
</organism>
<evidence type="ECO:0000256" key="21">
    <source>
        <dbReference type="ARBA" id="ARBA00045934"/>
    </source>
</evidence>
<dbReference type="PROSITE" id="PS01136">
    <property type="entry name" value="UPF0034"/>
    <property type="match status" value="1"/>
</dbReference>